<dbReference type="PRINTS" id="PR00781">
    <property type="entry name" value="LIPOSIGPTASE"/>
</dbReference>
<comment type="caution">
    <text evidence="12">The sequence shown here is derived from an EMBL/GenBank/DDBJ whole genome shotgun (WGS) entry which is preliminary data.</text>
</comment>
<feature type="active site" evidence="9">
    <location>
        <position position="130"/>
    </location>
</feature>
<comment type="caution">
    <text evidence="9">Lacks conserved residue(s) required for the propagation of feature annotation.</text>
</comment>
<protein>
    <recommendedName>
        <fullName evidence="9">Lipoprotein signal peptidase</fullName>
        <ecNumber evidence="9">3.4.23.36</ecNumber>
    </recommendedName>
    <alternativeName>
        <fullName evidence="9">Prolipoprotein signal peptidase</fullName>
    </alternativeName>
    <alternativeName>
        <fullName evidence="9">Signal peptidase II</fullName>
        <shortName evidence="9">SPase II</shortName>
    </alternativeName>
</protein>
<evidence type="ECO:0000256" key="9">
    <source>
        <dbReference type="HAMAP-Rule" id="MF_00161"/>
    </source>
</evidence>
<reference evidence="12 13" key="1">
    <citation type="submission" date="2024-03" db="EMBL/GenBank/DDBJ databases">
        <title>Human intestinal bacterial collection.</title>
        <authorList>
            <person name="Pauvert C."/>
            <person name="Hitch T.C.A."/>
            <person name="Clavel T."/>
        </authorList>
    </citation>
    <scope>NUCLEOTIDE SEQUENCE [LARGE SCALE GENOMIC DNA]</scope>
    <source>
        <strain evidence="12 13">CLA-JM-H11</strain>
    </source>
</reference>
<dbReference type="PANTHER" id="PTHR33695:SF1">
    <property type="entry name" value="LIPOPROTEIN SIGNAL PEPTIDASE"/>
    <property type="match status" value="1"/>
</dbReference>
<evidence type="ECO:0000256" key="2">
    <source>
        <dbReference type="ARBA" id="ARBA00022475"/>
    </source>
</evidence>
<comment type="function">
    <text evidence="9 10">This protein specifically catalyzes the removal of signal peptides from prolipoproteins.</text>
</comment>
<evidence type="ECO:0000256" key="8">
    <source>
        <dbReference type="ARBA" id="ARBA00023136"/>
    </source>
</evidence>
<evidence type="ECO:0000256" key="6">
    <source>
        <dbReference type="ARBA" id="ARBA00022801"/>
    </source>
</evidence>
<proteinExistence type="inferred from homology"/>
<evidence type="ECO:0000256" key="7">
    <source>
        <dbReference type="ARBA" id="ARBA00022989"/>
    </source>
</evidence>
<keyword evidence="7 9" id="KW-1133">Transmembrane helix</keyword>
<dbReference type="PANTHER" id="PTHR33695">
    <property type="entry name" value="LIPOPROTEIN SIGNAL PEPTIDASE"/>
    <property type="match status" value="1"/>
</dbReference>
<comment type="pathway">
    <text evidence="9">Protein modification; lipoprotein biosynthesis (signal peptide cleavage).</text>
</comment>
<keyword evidence="8 9" id="KW-0472">Membrane</keyword>
<comment type="similarity">
    <text evidence="1 9 11">Belongs to the peptidase A8 family.</text>
</comment>
<dbReference type="GO" id="GO:0004190">
    <property type="term" value="F:aspartic-type endopeptidase activity"/>
    <property type="evidence" value="ECO:0007669"/>
    <property type="project" value="UniProtKB-EC"/>
</dbReference>
<evidence type="ECO:0000313" key="13">
    <source>
        <dbReference type="Proteomes" id="UP001477672"/>
    </source>
</evidence>
<dbReference type="NCBIfam" id="TIGR00077">
    <property type="entry name" value="lspA"/>
    <property type="match status" value="1"/>
</dbReference>
<dbReference type="Pfam" id="PF01252">
    <property type="entry name" value="Peptidase_A8"/>
    <property type="match status" value="1"/>
</dbReference>
<feature type="transmembrane region" description="Helical" evidence="9">
    <location>
        <begin position="92"/>
        <end position="113"/>
    </location>
</feature>
<comment type="subcellular location">
    <subcellularLocation>
        <location evidence="9">Cell membrane</location>
        <topology evidence="9">Multi-pass membrane protein</topology>
    </subcellularLocation>
</comment>
<keyword evidence="6 9" id="KW-0378">Hydrolase</keyword>
<dbReference type="EC" id="3.4.23.36" evidence="9"/>
<keyword evidence="2 9" id="KW-1003">Cell membrane</keyword>
<comment type="catalytic activity">
    <reaction evidence="9 10">
        <text>Release of signal peptides from bacterial membrane prolipoproteins. Hydrolyzes -Xaa-Yaa-Zaa-|-(S,diacylglyceryl)Cys-, in which Xaa is hydrophobic (preferably Leu), and Yaa (Ala or Ser) and Zaa (Gly or Ala) have small, neutral side chains.</text>
        <dbReference type="EC" id="3.4.23.36"/>
    </reaction>
</comment>
<dbReference type="RefSeq" id="WP_349217146.1">
    <property type="nucleotide sequence ID" value="NZ_JBBMFA010000113.1"/>
</dbReference>
<evidence type="ECO:0000256" key="4">
    <source>
        <dbReference type="ARBA" id="ARBA00022692"/>
    </source>
</evidence>
<dbReference type="PROSITE" id="PS00855">
    <property type="entry name" value="SPASE_II"/>
    <property type="match status" value="1"/>
</dbReference>
<evidence type="ECO:0000256" key="5">
    <source>
        <dbReference type="ARBA" id="ARBA00022750"/>
    </source>
</evidence>
<name>A0ABV1GIK6_9FIRM</name>
<feature type="transmembrane region" description="Helical" evidence="9">
    <location>
        <begin position="61"/>
        <end position="80"/>
    </location>
</feature>
<dbReference type="Proteomes" id="UP001477672">
    <property type="component" value="Unassembled WGS sequence"/>
</dbReference>
<keyword evidence="5 9" id="KW-0064">Aspartyl protease</keyword>
<dbReference type="HAMAP" id="MF_00161">
    <property type="entry name" value="LspA"/>
    <property type="match status" value="1"/>
</dbReference>
<evidence type="ECO:0000256" key="1">
    <source>
        <dbReference type="ARBA" id="ARBA00006139"/>
    </source>
</evidence>
<evidence type="ECO:0000256" key="11">
    <source>
        <dbReference type="RuleBase" id="RU004181"/>
    </source>
</evidence>
<accession>A0ABV1GIK6</accession>
<dbReference type="EMBL" id="JBBMFA010000113">
    <property type="protein sequence ID" value="MEQ2521677.1"/>
    <property type="molecule type" value="Genomic_DNA"/>
</dbReference>
<sequence>MFSVIVTTVLLVLLDHLTKFLATTYLAPIGSVTLIPGIMDLRYVLNDGVAFGMFAGGDARVILLVVTGVVLVCFAAYLLIKRPSKYMERISLILILSGGLGNFIDRLLNGAVVDFFATTFIDFPVFNVADCFVTVGVVLLIFSVFREEAKAKKTISVSETTPDQNDQA</sequence>
<feature type="transmembrane region" description="Helical" evidence="9">
    <location>
        <begin position="125"/>
        <end position="145"/>
    </location>
</feature>
<feature type="active site" evidence="9">
    <location>
        <position position="114"/>
    </location>
</feature>
<keyword evidence="3 9" id="KW-0645">Protease</keyword>
<evidence type="ECO:0000256" key="3">
    <source>
        <dbReference type="ARBA" id="ARBA00022670"/>
    </source>
</evidence>
<evidence type="ECO:0000313" key="12">
    <source>
        <dbReference type="EMBL" id="MEQ2521677.1"/>
    </source>
</evidence>
<evidence type="ECO:0000256" key="10">
    <source>
        <dbReference type="RuleBase" id="RU000594"/>
    </source>
</evidence>
<organism evidence="12 13">
    <name type="scientific">Ruthenibacterium intestinale</name>
    <dbReference type="NCBI Taxonomy" id="3133163"/>
    <lineage>
        <taxon>Bacteria</taxon>
        <taxon>Bacillati</taxon>
        <taxon>Bacillota</taxon>
        <taxon>Clostridia</taxon>
        <taxon>Eubacteriales</taxon>
        <taxon>Oscillospiraceae</taxon>
        <taxon>Ruthenibacterium</taxon>
    </lineage>
</organism>
<gene>
    <name evidence="9 12" type="primary">lspA</name>
    <name evidence="12" type="ORF">WMO24_14755</name>
</gene>
<keyword evidence="4 9" id="KW-0812">Transmembrane</keyword>
<keyword evidence="13" id="KW-1185">Reference proteome</keyword>
<dbReference type="InterPro" id="IPR001872">
    <property type="entry name" value="Peptidase_A8"/>
</dbReference>